<dbReference type="Proteomes" id="UP000094622">
    <property type="component" value="Unassembled WGS sequence"/>
</dbReference>
<dbReference type="OrthoDB" id="3395834at2"/>
<dbReference type="GO" id="GO:0016853">
    <property type="term" value="F:isomerase activity"/>
    <property type="evidence" value="ECO:0007669"/>
    <property type="project" value="UniProtKB-KW"/>
</dbReference>
<dbReference type="Pfam" id="PF01361">
    <property type="entry name" value="Tautomerase"/>
    <property type="match status" value="1"/>
</dbReference>
<dbReference type="Gene3D" id="3.30.429.10">
    <property type="entry name" value="Macrophage Migration Inhibitory Factor"/>
    <property type="match status" value="1"/>
</dbReference>
<protein>
    <submittedName>
        <fullName evidence="4">Putative tautomerase</fullName>
        <ecNumber evidence="4">5.3.2.-</ecNumber>
    </submittedName>
</protein>
<organism evidence="4 5">
    <name type="scientific">Methylobrevis pamukkalensis</name>
    <dbReference type="NCBI Taxonomy" id="1439726"/>
    <lineage>
        <taxon>Bacteria</taxon>
        <taxon>Pseudomonadati</taxon>
        <taxon>Pseudomonadota</taxon>
        <taxon>Alphaproteobacteria</taxon>
        <taxon>Hyphomicrobiales</taxon>
        <taxon>Pleomorphomonadaceae</taxon>
        <taxon>Methylobrevis</taxon>
    </lineage>
</organism>
<evidence type="ECO:0000313" key="4">
    <source>
        <dbReference type="EMBL" id="ODN71315.1"/>
    </source>
</evidence>
<gene>
    <name evidence="4" type="ORF">A6302_01351</name>
</gene>
<evidence type="ECO:0000313" key="5">
    <source>
        <dbReference type="Proteomes" id="UP000094622"/>
    </source>
</evidence>
<keyword evidence="5" id="KW-1185">Reference proteome</keyword>
<sequence>MPNITVQLFPGRSVETRRELVAELTRTTCAVLGCSPAAVTVILQDVEPHNWGVGGDLFSDKLATKAASDGDAD</sequence>
<dbReference type="NCBIfam" id="NF001966">
    <property type="entry name" value="PRK00745.1"/>
    <property type="match status" value="1"/>
</dbReference>
<evidence type="ECO:0000256" key="1">
    <source>
        <dbReference type="ARBA" id="ARBA00006723"/>
    </source>
</evidence>
<dbReference type="RefSeq" id="WP_069306291.1">
    <property type="nucleotide sequence ID" value="NZ_MCRJ01000024.1"/>
</dbReference>
<comment type="similarity">
    <text evidence="1">Belongs to the 4-oxalocrotonate tautomerase family.</text>
</comment>
<dbReference type="EMBL" id="MCRJ01000024">
    <property type="protein sequence ID" value="ODN71315.1"/>
    <property type="molecule type" value="Genomic_DNA"/>
</dbReference>
<dbReference type="SUPFAM" id="SSF55331">
    <property type="entry name" value="Tautomerase/MIF"/>
    <property type="match status" value="1"/>
</dbReference>
<feature type="domain" description="4-oxalocrotonate tautomerase-like" evidence="3">
    <location>
        <begin position="2"/>
        <end position="60"/>
    </location>
</feature>
<dbReference type="PANTHER" id="PTHR35530:SF1">
    <property type="entry name" value="2-HYDROXYMUCONATE TAUTOMERASE"/>
    <property type="match status" value="1"/>
</dbReference>
<dbReference type="InterPro" id="IPR004370">
    <property type="entry name" value="4-OT-like_dom"/>
</dbReference>
<name>A0A1E3H591_9HYPH</name>
<proteinExistence type="inferred from homology"/>
<keyword evidence="2 4" id="KW-0413">Isomerase</keyword>
<dbReference type="AlphaFoldDB" id="A0A1E3H591"/>
<dbReference type="PANTHER" id="PTHR35530">
    <property type="entry name" value="TAUTOMERASE-RELATED"/>
    <property type="match status" value="1"/>
</dbReference>
<dbReference type="EC" id="5.3.2.-" evidence="4"/>
<reference evidence="4 5" key="1">
    <citation type="submission" date="2016-07" db="EMBL/GenBank/DDBJ databases">
        <title>Draft Genome Sequence of Methylobrevis pamukkalensis PK2.</title>
        <authorList>
            <person name="Vasilenko O.V."/>
            <person name="Doronina N.V."/>
            <person name="Shmareva M.N."/>
            <person name="Tarlachkov S.V."/>
            <person name="Mustakhimov I."/>
            <person name="Trotsenko Y.A."/>
        </authorList>
    </citation>
    <scope>NUCLEOTIDE SEQUENCE [LARGE SCALE GENOMIC DNA]</scope>
    <source>
        <strain evidence="4 5">PK2</strain>
    </source>
</reference>
<evidence type="ECO:0000256" key="2">
    <source>
        <dbReference type="ARBA" id="ARBA00023235"/>
    </source>
</evidence>
<comment type="caution">
    <text evidence="4">The sequence shown here is derived from an EMBL/GenBank/DDBJ whole genome shotgun (WGS) entry which is preliminary data.</text>
</comment>
<evidence type="ECO:0000259" key="3">
    <source>
        <dbReference type="Pfam" id="PF01361"/>
    </source>
</evidence>
<accession>A0A1E3H591</accession>
<dbReference type="InterPro" id="IPR014347">
    <property type="entry name" value="Tautomerase/MIF_sf"/>
</dbReference>